<feature type="compositionally biased region" description="Basic and acidic residues" evidence="8">
    <location>
        <begin position="1"/>
        <end position="36"/>
    </location>
</feature>
<dbReference type="Pfam" id="PF17862">
    <property type="entry name" value="AAA_lid_3"/>
    <property type="match status" value="1"/>
</dbReference>
<dbReference type="GO" id="GO:0005524">
    <property type="term" value="F:ATP binding"/>
    <property type="evidence" value="ECO:0007669"/>
    <property type="project" value="UniProtKB-KW"/>
</dbReference>
<protein>
    <recommendedName>
        <fullName evidence="9">AAA+ ATPase domain-containing protein</fullName>
    </recommendedName>
</protein>
<dbReference type="FunFam" id="1.10.8.60:FF:000005">
    <property type="entry name" value="26S protease regulatory subunit 7"/>
    <property type="match status" value="1"/>
</dbReference>
<dbReference type="PANTHER" id="PTHR23073">
    <property type="entry name" value="26S PROTEASOME REGULATORY SUBUNIT"/>
    <property type="match status" value="1"/>
</dbReference>
<evidence type="ECO:0000313" key="10">
    <source>
        <dbReference type="EMBL" id="CAD8732238.1"/>
    </source>
</evidence>
<evidence type="ECO:0000256" key="3">
    <source>
        <dbReference type="ARBA" id="ARBA00022490"/>
    </source>
</evidence>
<dbReference type="FunFam" id="3.40.50.300:FF:000027">
    <property type="entry name" value="26S protease regulatory subunit 7"/>
    <property type="match status" value="1"/>
</dbReference>
<organism evidence="10">
    <name type="scientific">Elphidium margaritaceum</name>
    <dbReference type="NCBI Taxonomy" id="933848"/>
    <lineage>
        <taxon>Eukaryota</taxon>
        <taxon>Sar</taxon>
        <taxon>Rhizaria</taxon>
        <taxon>Retaria</taxon>
        <taxon>Foraminifera</taxon>
        <taxon>Rotaliida</taxon>
        <taxon>Elphidiidae</taxon>
        <taxon>Elphidium</taxon>
    </lineage>
</organism>
<evidence type="ECO:0000256" key="7">
    <source>
        <dbReference type="RuleBase" id="RU003651"/>
    </source>
</evidence>
<dbReference type="SMART" id="SM00382">
    <property type="entry name" value="AAA"/>
    <property type="match status" value="1"/>
</dbReference>
<dbReference type="InterPro" id="IPR003959">
    <property type="entry name" value="ATPase_AAA_core"/>
</dbReference>
<feature type="region of interest" description="Disordered" evidence="8">
    <location>
        <begin position="1"/>
        <end position="46"/>
    </location>
</feature>
<dbReference type="Gene3D" id="3.40.50.300">
    <property type="entry name" value="P-loop containing nucleotide triphosphate hydrolases"/>
    <property type="match status" value="1"/>
</dbReference>
<proteinExistence type="inferred from homology"/>
<dbReference type="Gene3D" id="1.10.8.60">
    <property type="match status" value="1"/>
</dbReference>
<dbReference type="Gene3D" id="2.40.50.140">
    <property type="entry name" value="Nucleic acid-binding proteins"/>
    <property type="match status" value="1"/>
</dbReference>
<dbReference type="InterPro" id="IPR041569">
    <property type="entry name" value="AAA_lid_3"/>
</dbReference>
<keyword evidence="4 7" id="KW-0547">Nucleotide-binding</keyword>
<dbReference type="Pfam" id="PF21236">
    <property type="entry name" value="OB_PRS7"/>
    <property type="match status" value="1"/>
</dbReference>
<dbReference type="SUPFAM" id="SSF52540">
    <property type="entry name" value="P-loop containing nucleoside triphosphate hydrolases"/>
    <property type="match status" value="1"/>
</dbReference>
<evidence type="ECO:0000256" key="6">
    <source>
        <dbReference type="ARBA" id="ARBA00022942"/>
    </source>
</evidence>
<evidence type="ECO:0000256" key="1">
    <source>
        <dbReference type="ARBA" id="ARBA00004496"/>
    </source>
</evidence>
<keyword evidence="3" id="KW-0963">Cytoplasm</keyword>
<evidence type="ECO:0000256" key="4">
    <source>
        <dbReference type="ARBA" id="ARBA00022741"/>
    </source>
</evidence>
<name>A0A7S0XMS2_9EUKA</name>
<dbReference type="InterPro" id="IPR003960">
    <property type="entry name" value="ATPase_AAA_CS"/>
</dbReference>
<evidence type="ECO:0000256" key="2">
    <source>
        <dbReference type="ARBA" id="ARBA00006914"/>
    </source>
</evidence>
<dbReference type="GO" id="GO:0005737">
    <property type="term" value="C:cytoplasm"/>
    <property type="evidence" value="ECO:0007669"/>
    <property type="project" value="UniProtKB-SubCell"/>
</dbReference>
<sequence length="455" mass="51076">MDKPNNKKEDADAKQDTPSDDKSTTKAKDKETKKNDDELDNAKALNEEEIRLMKAYSFGPYDDDIKDLEKGSKTLLQDIENAQGIKESDRGLAPPSQWDLTSDKHALQQEQPLLVARCTKIIEKGQSEDERQYMITIRQIAKYVVDLGENVAPTDIEEAMRVGVDRSKYRIQIPLPPKIDASVTMMTVEEKPDVTYDDVGGCKEQIEKLREVVELPLLQPGKFVALGIDPPKGVLLYGPPGTGKTLSARAVANRTDATFIRVIGSELVQRYVGEGARMVRELFQMARSRKACIIFFDEIDAIGGARVGEGAFGDNEVQRTMLEIVNQLDGFDARGNIKVLMATNRPDTLDPALVRPGRLDRKIEFGLPDLEGRSKIFKIHASKMNCDRLIRWDLLARLCPNSTGADIRSVCTEAGMFAIRERKKMVSEKHFLKAVTKVIKEYKKFSSTPTYMVYN</sequence>
<dbReference type="PROSITE" id="PS00674">
    <property type="entry name" value="AAA"/>
    <property type="match status" value="1"/>
</dbReference>
<dbReference type="InterPro" id="IPR050221">
    <property type="entry name" value="26S_Proteasome_ATPase"/>
</dbReference>
<dbReference type="GO" id="GO:0000502">
    <property type="term" value="C:proteasome complex"/>
    <property type="evidence" value="ECO:0007669"/>
    <property type="project" value="UniProtKB-KW"/>
</dbReference>
<comment type="similarity">
    <text evidence="2 7">Belongs to the AAA ATPase family.</text>
</comment>
<evidence type="ECO:0000256" key="5">
    <source>
        <dbReference type="ARBA" id="ARBA00022840"/>
    </source>
</evidence>
<dbReference type="InterPro" id="IPR027417">
    <property type="entry name" value="P-loop_NTPase"/>
</dbReference>
<dbReference type="Pfam" id="PF00004">
    <property type="entry name" value="AAA"/>
    <property type="match status" value="1"/>
</dbReference>
<reference evidence="10" key="1">
    <citation type="submission" date="2021-01" db="EMBL/GenBank/DDBJ databases">
        <authorList>
            <person name="Corre E."/>
            <person name="Pelletier E."/>
            <person name="Niang G."/>
            <person name="Scheremetjew M."/>
            <person name="Finn R."/>
            <person name="Kale V."/>
            <person name="Holt S."/>
            <person name="Cochrane G."/>
            <person name="Meng A."/>
            <person name="Brown T."/>
            <person name="Cohen L."/>
        </authorList>
    </citation>
    <scope>NUCLEOTIDE SEQUENCE</scope>
</reference>
<accession>A0A7S0XMS2</accession>
<keyword evidence="6" id="KW-0647">Proteasome</keyword>
<dbReference type="AlphaFoldDB" id="A0A7S0XMS2"/>
<gene>
    <name evidence="10" type="ORF">EMAR1385_LOCUS1117</name>
</gene>
<keyword evidence="5 7" id="KW-0067">ATP-binding</keyword>
<dbReference type="CDD" id="cd19502">
    <property type="entry name" value="RecA-like_PAN_like"/>
    <property type="match status" value="1"/>
</dbReference>
<evidence type="ECO:0000256" key="8">
    <source>
        <dbReference type="SAM" id="MobiDB-lite"/>
    </source>
</evidence>
<evidence type="ECO:0000259" key="9">
    <source>
        <dbReference type="SMART" id="SM00382"/>
    </source>
</evidence>
<dbReference type="InterPro" id="IPR048723">
    <property type="entry name" value="OB_PRS7"/>
</dbReference>
<dbReference type="EMBL" id="HBFI01001593">
    <property type="protein sequence ID" value="CAD8732238.1"/>
    <property type="molecule type" value="Transcribed_RNA"/>
</dbReference>
<dbReference type="GO" id="GO:0016887">
    <property type="term" value="F:ATP hydrolysis activity"/>
    <property type="evidence" value="ECO:0007669"/>
    <property type="project" value="InterPro"/>
</dbReference>
<dbReference type="InterPro" id="IPR003593">
    <property type="entry name" value="AAA+_ATPase"/>
</dbReference>
<feature type="domain" description="AAA+ ATPase" evidence="9">
    <location>
        <begin position="230"/>
        <end position="369"/>
    </location>
</feature>
<dbReference type="InterPro" id="IPR012340">
    <property type="entry name" value="NA-bd_OB-fold"/>
</dbReference>
<comment type="subcellular location">
    <subcellularLocation>
        <location evidence="1">Cytoplasm</location>
    </subcellularLocation>
</comment>